<dbReference type="STRING" id="93625.A0A409WH74"/>
<dbReference type="GO" id="GO:0005737">
    <property type="term" value="C:cytoplasm"/>
    <property type="evidence" value="ECO:0007669"/>
    <property type="project" value="TreeGrafter"/>
</dbReference>
<dbReference type="PANTHER" id="PTHR13847">
    <property type="entry name" value="SARCOSINE DEHYDROGENASE-RELATED"/>
    <property type="match status" value="1"/>
</dbReference>
<dbReference type="InterPro" id="IPR036188">
    <property type="entry name" value="FAD/NAD-bd_sf"/>
</dbReference>
<dbReference type="Gene3D" id="3.30.9.10">
    <property type="entry name" value="D-Amino Acid Oxidase, subunit A, domain 2"/>
    <property type="match status" value="1"/>
</dbReference>
<dbReference type="EMBL" id="NHYD01003432">
    <property type="protein sequence ID" value="PPQ77888.1"/>
    <property type="molecule type" value="Genomic_DNA"/>
</dbReference>
<protein>
    <recommendedName>
        <fullName evidence="2">FAD dependent oxidoreductase domain-containing protein</fullName>
    </recommendedName>
</protein>
<feature type="region of interest" description="Disordered" evidence="1">
    <location>
        <begin position="484"/>
        <end position="511"/>
    </location>
</feature>
<organism evidence="3 4">
    <name type="scientific">Psilocybe cyanescens</name>
    <dbReference type="NCBI Taxonomy" id="93625"/>
    <lineage>
        <taxon>Eukaryota</taxon>
        <taxon>Fungi</taxon>
        <taxon>Dikarya</taxon>
        <taxon>Basidiomycota</taxon>
        <taxon>Agaricomycotina</taxon>
        <taxon>Agaricomycetes</taxon>
        <taxon>Agaricomycetidae</taxon>
        <taxon>Agaricales</taxon>
        <taxon>Agaricineae</taxon>
        <taxon>Strophariaceae</taxon>
        <taxon>Psilocybe</taxon>
    </lineage>
</organism>
<evidence type="ECO:0000313" key="3">
    <source>
        <dbReference type="EMBL" id="PPQ77888.1"/>
    </source>
</evidence>
<dbReference type="InterPro" id="IPR006076">
    <property type="entry name" value="FAD-dep_OxRdtase"/>
</dbReference>
<feature type="compositionally biased region" description="Basic and acidic residues" evidence="1">
    <location>
        <begin position="501"/>
        <end position="511"/>
    </location>
</feature>
<dbReference type="Gene3D" id="3.50.50.60">
    <property type="entry name" value="FAD/NAD(P)-binding domain"/>
    <property type="match status" value="1"/>
</dbReference>
<name>A0A409WH74_PSICY</name>
<dbReference type="Proteomes" id="UP000283269">
    <property type="component" value="Unassembled WGS sequence"/>
</dbReference>
<feature type="domain" description="FAD dependent oxidoreductase" evidence="2">
    <location>
        <begin position="66"/>
        <end position="544"/>
    </location>
</feature>
<accession>A0A409WH74</accession>
<evidence type="ECO:0000259" key="2">
    <source>
        <dbReference type="Pfam" id="PF01266"/>
    </source>
</evidence>
<proteinExistence type="predicted"/>
<sequence length="586" mass="63711">MGAILSTIRTVFQTFQSVLRDYEAVSKRISLSPGIPRLNSSISYWTIPLSPIAHHGRDAELPQCTDIVIIGSGITGTSIAKALLELSKSRSKPLNIVMLEARDTCSGATGRNGGHASPIIYNEYFRLKKAHGATVALQILQFRLAHITTLIEVAKAEGLLDESQARLVDNFDAFLQPGLFKTATDELNAFLKEVPKAIGERFGIIEERDAIEELQLATSIIGLIIKPGASIHPYRLVTGILSKLLDEFTNFQLHTRTPCTGITTENGTYVISTPKGEIKAQHIIHATNAWSSHLLPGLREKIVPFKAHMSSQRPGKGLSVLDNLDNPKAPSTSDWTGSRAFVFYPGHEETSYDYLTQLLPSPTDLPTKLIDSSETLAPKSSLPTAGEFMFGGGAMLGGTSEAALMDVIGVSDDECTDFAVETYLSGALPMYFGNHWGEEGTSSSDDSGKTEDVEWGKGRVKATWTGLVGLSADANPWVGRVPQSISTRKEPTQSHASNASKENKKSTLESEHRDLALSGEWVCAGYSGEGMVHAWLSGRALARMILGNKGDGKEDRRDPELPEPFLITEKRVRRTRIGNLTQIGNN</sequence>
<comment type="caution">
    <text evidence="3">The sequence shown here is derived from an EMBL/GenBank/DDBJ whole genome shotgun (WGS) entry which is preliminary data.</text>
</comment>
<evidence type="ECO:0000256" key="1">
    <source>
        <dbReference type="SAM" id="MobiDB-lite"/>
    </source>
</evidence>
<dbReference type="SUPFAM" id="SSF51905">
    <property type="entry name" value="FAD/NAD(P)-binding domain"/>
    <property type="match status" value="1"/>
</dbReference>
<dbReference type="PANTHER" id="PTHR13847:SF213">
    <property type="entry name" value="DEPENDENT OXIDOREDUCTASE, PUTATIVE-RELATED"/>
    <property type="match status" value="1"/>
</dbReference>
<evidence type="ECO:0000313" key="4">
    <source>
        <dbReference type="Proteomes" id="UP000283269"/>
    </source>
</evidence>
<dbReference type="InParanoid" id="A0A409WH74"/>
<gene>
    <name evidence="3" type="ORF">CVT25_015375</name>
</gene>
<keyword evidence="4" id="KW-1185">Reference proteome</keyword>
<dbReference type="OrthoDB" id="429143at2759"/>
<dbReference type="Pfam" id="PF01266">
    <property type="entry name" value="DAO"/>
    <property type="match status" value="1"/>
</dbReference>
<dbReference type="AlphaFoldDB" id="A0A409WH74"/>
<reference evidence="3 4" key="1">
    <citation type="journal article" date="2018" name="Evol. Lett.">
        <title>Horizontal gene cluster transfer increased hallucinogenic mushroom diversity.</title>
        <authorList>
            <person name="Reynolds H.T."/>
            <person name="Vijayakumar V."/>
            <person name="Gluck-Thaler E."/>
            <person name="Korotkin H.B."/>
            <person name="Matheny P.B."/>
            <person name="Slot J.C."/>
        </authorList>
    </citation>
    <scope>NUCLEOTIDE SEQUENCE [LARGE SCALE GENOMIC DNA]</scope>
    <source>
        <strain evidence="3 4">2631</strain>
    </source>
</reference>